<evidence type="ECO:0000313" key="1">
    <source>
        <dbReference type="EMBL" id="KGB20909.1"/>
    </source>
</evidence>
<dbReference type="Proteomes" id="UP000029448">
    <property type="component" value="Unassembled WGS sequence"/>
</dbReference>
<dbReference type="EMBL" id="JOKM01000106">
    <property type="protein sequence ID" value="KGB20909.1"/>
    <property type="molecule type" value="Genomic_DNA"/>
</dbReference>
<sequence length="37" mass="4023">MPKEDFTAPDVIRTFWPHNGSHNASAYVVPGTPNGVL</sequence>
<accession>A0A094YJW0</accession>
<evidence type="ECO:0000313" key="2">
    <source>
        <dbReference type="Proteomes" id="UP000029448"/>
    </source>
</evidence>
<gene>
    <name evidence="1" type="ORF">AtDm6_3274</name>
</gene>
<proteinExistence type="predicted"/>
<dbReference type="PATRIC" id="fig|104102.7.peg.3228"/>
<keyword evidence="2" id="KW-1185">Reference proteome</keyword>
<name>A0A094YJW0_9PROT</name>
<reference evidence="1 2" key="1">
    <citation type="submission" date="2014-06" db="EMBL/GenBank/DDBJ databases">
        <title>Functional and comparative genomic analyses of the Drosophila gut microbiota identify candidate symbiosis factors.</title>
        <authorList>
            <person name="Newell P.D."/>
            <person name="Chaston J.M."/>
            <person name="Douglas A.E."/>
        </authorList>
    </citation>
    <scope>NUCLEOTIDE SEQUENCE [LARGE SCALE GENOMIC DNA]</scope>
    <source>
        <strain evidence="1 2">DmCS_006</strain>
    </source>
</reference>
<protein>
    <submittedName>
        <fullName evidence="1">Uncharacterized protein</fullName>
    </submittedName>
</protein>
<organism evidence="1 2">
    <name type="scientific">Acetobacter tropicalis</name>
    <dbReference type="NCBI Taxonomy" id="104102"/>
    <lineage>
        <taxon>Bacteria</taxon>
        <taxon>Pseudomonadati</taxon>
        <taxon>Pseudomonadota</taxon>
        <taxon>Alphaproteobacteria</taxon>
        <taxon>Acetobacterales</taxon>
        <taxon>Acetobacteraceae</taxon>
        <taxon>Acetobacter</taxon>
    </lineage>
</organism>
<dbReference type="AlphaFoldDB" id="A0A094YJW0"/>
<comment type="caution">
    <text evidence="1">The sequence shown here is derived from an EMBL/GenBank/DDBJ whole genome shotgun (WGS) entry which is preliminary data.</text>
</comment>